<name>A0A392S6T4_9FABA</name>
<keyword evidence="3" id="KW-1185">Reference proteome</keyword>
<sequence>YFNGGNANLFRIHVDVTLPDLKNPAEQDQQPYQLWGSKKGD</sequence>
<evidence type="ECO:0000313" key="3">
    <source>
        <dbReference type="Proteomes" id="UP000265520"/>
    </source>
</evidence>
<evidence type="ECO:0000256" key="1">
    <source>
        <dbReference type="SAM" id="MobiDB-lite"/>
    </source>
</evidence>
<feature type="non-terminal residue" evidence="2">
    <location>
        <position position="1"/>
    </location>
</feature>
<dbReference type="Proteomes" id="UP000265520">
    <property type="component" value="Unassembled WGS sequence"/>
</dbReference>
<feature type="region of interest" description="Disordered" evidence="1">
    <location>
        <begin position="22"/>
        <end position="41"/>
    </location>
</feature>
<accession>A0A392S6T4</accession>
<proteinExistence type="predicted"/>
<comment type="caution">
    <text evidence="2">The sequence shown here is derived from an EMBL/GenBank/DDBJ whole genome shotgun (WGS) entry which is preliminary data.</text>
</comment>
<dbReference type="AlphaFoldDB" id="A0A392S6T4"/>
<organism evidence="2 3">
    <name type="scientific">Trifolium medium</name>
    <dbReference type="NCBI Taxonomy" id="97028"/>
    <lineage>
        <taxon>Eukaryota</taxon>
        <taxon>Viridiplantae</taxon>
        <taxon>Streptophyta</taxon>
        <taxon>Embryophyta</taxon>
        <taxon>Tracheophyta</taxon>
        <taxon>Spermatophyta</taxon>
        <taxon>Magnoliopsida</taxon>
        <taxon>eudicotyledons</taxon>
        <taxon>Gunneridae</taxon>
        <taxon>Pentapetalae</taxon>
        <taxon>rosids</taxon>
        <taxon>fabids</taxon>
        <taxon>Fabales</taxon>
        <taxon>Fabaceae</taxon>
        <taxon>Papilionoideae</taxon>
        <taxon>50 kb inversion clade</taxon>
        <taxon>NPAAA clade</taxon>
        <taxon>Hologalegina</taxon>
        <taxon>IRL clade</taxon>
        <taxon>Trifolieae</taxon>
        <taxon>Trifolium</taxon>
    </lineage>
</organism>
<dbReference type="EMBL" id="LXQA010330192">
    <property type="protein sequence ID" value="MCI44409.1"/>
    <property type="molecule type" value="Genomic_DNA"/>
</dbReference>
<protein>
    <submittedName>
        <fullName evidence="2">Uncharacterized protein</fullName>
    </submittedName>
</protein>
<evidence type="ECO:0000313" key="2">
    <source>
        <dbReference type="EMBL" id="MCI44409.1"/>
    </source>
</evidence>
<reference evidence="2 3" key="1">
    <citation type="journal article" date="2018" name="Front. Plant Sci.">
        <title>Red Clover (Trifolium pratense) and Zigzag Clover (T. medium) - A Picture of Genomic Similarities and Differences.</title>
        <authorList>
            <person name="Dluhosova J."/>
            <person name="Istvanek J."/>
            <person name="Nedelnik J."/>
            <person name="Repkova J."/>
        </authorList>
    </citation>
    <scope>NUCLEOTIDE SEQUENCE [LARGE SCALE GENOMIC DNA]</scope>
    <source>
        <strain evidence="3">cv. 10/8</strain>
        <tissue evidence="2">Leaf</tissue>
    </source>
</reference>